<protein>
    <submittedName>
        <fullName evidence="1">Uncharacterized protein</fullName>
    </submittedName>
</protein>
<accession>A0ACC0K6X9</accession>
<dbReference type="Proteomes" id="UP001064048">
    <property type="component" value="Chromosome 7"/>
</dbReference>
<keyword evidence="2" id="KW-1185">Reference proteome</keyword>
<dbReference type="EMBL" id="CM046107">
    <property type="protein sequence ID" value="KAI8432198.1"/>
    <property type="molecule type" value="Genomic_DNA"/>
</dbReference>
<proteinExistence type="predicted"/>
<sequence>MLSIFKSFSSSKKKDCALECIVPETPAVHEFVGPVRIVLVDTTTCTYSCRRLVAALVAAAYFLMGAFHFFSAEAILALNFVNGWSTPLRYRHRVTFHVILQLLALVSAISGTMMISMKNGIMPSISLHAVSS</sequence>
<evidence type="ECO:0000313" key="1">
    <source>
        <dbReference type="EMBL" id="KAI8432198.1"/>
    </source>
</evidence>
<comment type="caution">
    <text evidence="1">The sequence shown here is derived from an EMBL/GenBank/DDBJ whole genome shotgun (WGS) entry which is preliminary data.</text>
</comment>
<gene>
    <name evidence="1" type="ORF">MSG28_004654</name>
</gene>
<reference evidence="1 2" key="1">
    <citation type="journal article" date="2022" name="Genome Biol. Evol.">
        <title>The Spruce Budworm Genome: Reconstructing the Evolutionary History of Antifreeze Proteins.</title>
        <authorList>
            <person name="Beliveau C."/>
            <person name="Gagne P."/>
            <person name="Picq S."/>
            <person name="Vernygora O."/>
            <person name="Keeling C.I."/>
            <person name="Pinkney K."/>
            <person name="Doucet D."/>
            <person name="Wen F."/>
            <person name="Johnston J.S."/>
            <person name="Maaroufi H."/>
            <person name="Boyle B."/>
            <person name="Laroche J."/>
            <person name="Dewar K."/>
            <person name="Juretic N."/>
            <person name="Blackburn G."/>
            <person name="Nisole A."/>
            <person name="Brunet B."/>
            <person name="Brandao M."/>
            <person name="Lumley L."/>
            <person name="Duan J."/>
            <person name="Quan G."/>
            <person name="Lucarotti C.J."/>
            <person name="Roe A.D."/>
            <person name="Sperling F.A.H."/>
            <person name="Levesque R.C."/>
            <person name="Cusson M."/>
        </authorList>
    </citation>
    <scope>NUCLEOTIDE SEQUENCE [LARGE SCALE GENOMIC DNA]</scope>
    <source>
        <strain evidence="1">Glfc:IPQL:Cfum</strain>
    </source>
</reference>
<organism evidence="1 2">
    <name type="scientific">Choristoneura fumiferana</name>
    <name type="common">Spruce budworm moth</name>
    <name type="synonym">Archips fumiferana</name>
    <dbReference type="NCBI Taxonomy" id="7141"/>
    <lineage>
        <taxon>Eukaryota</taxon>
        <taxon>Metazoa</taxon>
        <taxon>Ecdysozoa</taxon>
        <taxon>Arthropoda</taxon>
        <taxon>Hexapoda</taxon>
        <taxon>Insecta</taxon>
        <taxon>Pterygota</taxon>
        <taxon>Neoptera</taxon>
        <taxon>Endopterygota</taxon>
        <taxon>Lepidoptera</taxon>
        <taxon>Glossata</taxon>
        <taxon>Ditrysia</taxon>
        <taxon>Tortricoidea</taxon>
        <taxon>Tortricidae</taxon>
        <taxon>Tortricinae</taxon>
        <taxon>Choristoneura</taxon>
    </lineage>
</organism>
<evidence type="ECO:0000313" key="2">
    <source>
        <dbReference type="Proteomes" id="UP001064048"/>
    </source>
</evidence>
<name>A0ACC0K6X9_CHOFU</name>